<gene>
    <name evidence="5" type="ORF">C1645_816707</name>
</gene>
<proteinExistence type="predicted"/>
<organism evidence="5 6">
    <name type="scientific">Glomus cerebriforme</name>
    <dbReference type="NCBI Taxonomy" id="658196"/>
    <lineage>
        <taxon>Eukaryota</taxon>
        <taxon>Fungi</taxon>
        <taxon>Fungi incertae sedis</taxon>
        <taxon>Mucoromycota</taxon>
        <taxon>Glomeromycotina</taxon>
        <taxon>Glomeromycetes</taxon>
        <taxon>Glomerales</taxon>
        <taxon>Glomeraceae</taxon>
        <taxon>Glomus</taxon>
    </lineage>
</organism>
<dbReference type="AlphaFoldDB" id="A0A397TDR1"/>
<evidence type="ECO:0000313" key="5">
    <source>
        <dbReference type="EMBL" id="RIA95469.1"/>
    </source>
</evidence>
<dbReference type="Proteomes" id="UP000265703">
    <property type="component" value="Unassembled WGS sequence"/>
</dbReference>
<dbReference type="OrthoDB" id="2374531at2759"/>
<accession>A0A397TDR1</accession>
<dbReference type="InterPro" id="IPR045379">
    <property type="entry name" value="Crinkler_N"/>
</dbReference>
<evidence type="ECO:0000256" key="2">
    <source>
        <dbReference type="ARBA" id="ARBA00004613"/>
    </source>
</evidence>
<evidence type="ECO:0000313" key="6">
    <source>
        <dbReference type="Proteomes" id="UP000265703"/>
    </source>
</evidence>
<comment type="caution">
    <text evidence="5">The sequence shown here is derived from an EMBL/GenBank/DDBJ whole genome shotgun (WGS) entry which is preliminary data.</text>
</comment>
<dbReference type="Pfam" id="PF20147">
    <property type="entry name" value="Crinkler"/>
    <property type="match status" value="1"/>
</dbReference>
<evidence type="ECO:0000256" key="1">
    <source>
        <dbReference type="ARBA" id="ARBA00004340"/>
    </source>
</evidence>
<feature type="domain" description="Crinkler effector protein N-terminal" evidence="4">
    <location>
        <begin position="104"/>
        <end position="211"/>
    </location>
</feature>
<keyword evidence="6" id="KW-1185">Reference proteome</keyword>
<reference evidence="5 6" key="1">
    <citation type="submission" date="2018-06" db="EMBL/GenBank/DDBJ databases">
        <title>Comparative genomics reveals the genomic features of Rhizophagus irregularis, R. cerebriforme, R. diaphanum and Gigaspora rosea, and their symbiotic lifestyle signature.</title>
        <authorList>
            <person name="Morin E."/>
            <person name="San Clemente H."/>
            <person name="Chen E.C.H."/>
            <person name="De La Providencia I."/>
            <person name="Hainaut M."/>
            <person name="Kuo A."/>
            <person name="Kohler A."/>
            <person name="Murat C."/>
            <person name="Tang N."/>
            <person name="Roy S."/>
            <person name="Loubradou J."/>
            <person name="Henrissat B."/>
            <person name="Grigoriev I.V."/>
            <person name="Corradi N."/>
            <person name="Roux C."/>
            <person name="Martin F.M."/>
        </authorList>
    </citation>
    <scope>NUCLEOTIDE SEQUENCE [LARGE SCALE GENOMIC DNA]</scope>
    <source>
        <strain evidence="5 6">DAOM 227022</strain>
    </source>
</reference>
<comment type="subcellular location">
    <subcellularLocation>
        <location evidence="1">Host cell</location>
    </subcellularLocation>
    <subcellularLocation>
        <location evidence="2">Secreted</location>
    </subcellularLocation>
</comment>
<evidence type="ECO:0000259" key="4">
    <source>
        <dbReference type="Pfam" id="PF20147"/>
    </source>
</evidence>
<protein>
    <recommendedName>
        <fullName evidence="4">Crinkler effector protein N-terminal domain-containing protein</fullName>
    </recommendedName>
</protein>
<name>A0A397TDR1_9GLOM</name>
<sequence>MANITLNCLIIPTSGFTGILLNNVQPVITISVENSVRNLHAQIQQQLPHQFRNVPFFLRAYRPGPVKYVAMREGGSISDFFDENLTADVCHILVEEDVYGYYNYCLVAGENPYDNAFAVEIDTTKLVSFLRMLLRRIKSLFFDNIAPKELKLWKVDISLEEENEKLKLVNEKINVNIKDELEGVELKPLLKISKHFPSQPADEHILHIIVQCPVETKEVHCTATYGRKSEKFLWAVTRGQITLSALKTKLQTYFTFPDGTEDEHIVINRESGKERIRLVDDEDLACIIWSQGFKVDLPIVVNTSQQPFSSWRFDKIKTLFVLKADDYNELPTFVRGAKDTPEDIRNLVIGEFLRLHKTSQHITSANEATRCEYISRIIYGVASIYGGEIKVYPQYEISGSHGKGLQEDVMYRIVSTAVDWVIIKLVSSSSDNNSEEKVDVLLSSLSPSSLPINKAILTHDDLVEPIKDLFGQIKWMFDSQIES</sequence>
<keyword evidence="3" id="KW-0964">Secreted</keyword>
<dbReference type="EMBL" id="QKYT01000061">
    <property type="protein sequence ID" value="RIA95469.1"/>
    <property type="molecule type" value="Genomic_DNA"/>
</dbReference>
<evidence type="ECO:0000256" key="3">
    <source>
        <dbReference type="ARBA" id="ARBA00022525"/>
    </source>
</evidence>
<dbReference type="GO" id="GO:0043657">
    <property type="term" value="C:host cell"/>
    <property type="evidence" value="ECO:0007669"/>
    <property type="project" value="UniProtKB-SubCell"/>
</dbReference>
<dbReference type="GO" id="GO:0005576">
    <property type="term" value="C:extracellular region"/>
    <property type="evidence" value="ECO:0007669"/>
    <property type="project" value="UniProtKB-SubCell"/>
</dbReference>